<keyword evidence="4 7" id="KW-0812">Transmembrane</keyword>
<evidence type="ECO:0000256" key="2">
    <source>
        <dbReference type="ARBA" id="ARBA00022448"/>
    </source>
</evidence>
<dbReference type="InterPro" id="IPR000515">
    <property type="entry name" value="MetI-like"/>
</dbReference>
<evidence type="ECO:0000256" key="6">
    <source>
        <dbReference type="ARBA" id="ARBA00023136"/>
    </source>
</evidence>
<organism evidence="9 10">
    <name type="scientific">Roseibium algae</name>
    <dbReference type="NCBI Taxonomy" id="3123038"/>
    <lineage>
        <taxon>Bacteria</taxon>
        <taxon>Pseudomonadati</taxon>
        <taxon>Pseudomonadota</taxon>
        <taxon>Alphaproteobacteria</taxon>
        <taxon>Hyphomicrobiales</taxon>
        <taxon>Stappiaceae</taxon>
        <taxon>Roseibium</taxon>
    </lineage>
</organism>
<feature type="transmembrane region" description="Helical" evidence="7">
    <location>
        <begin position="358"/>
        <end position="379"/>
    </location>
</feature>
<feature type="transmembrane region" description="Helical" evidence="7">
    <location>
        <begin position="250"/>
        <end position="273"/>
    </location>
</feature>
<protein>
    <submittedName>
        <fullName evidence="9">ABC transporter permease subunit</fullName>
    </submittedName>
</protein>
<evidence type="ECO:0000256" key="5">
    <source>
        <dbReference type="ARBA" id="ARBA00022989"/>
    </source>
</evidence>
<feature type="transmembrane region" description="Helical" evidence="7">
    <location>
        <begin position="7"/>
        <end position="34"/>
    </location>
</feature>
<feature type="transmembrane region" description="Helical" evidence="7">
    <location>
        <begin position="400"/>
        <end position="425"/>
    </location>
</feature>
<dbReference type="PANTHER" id="PTHR30183">
    <property type="entry name" value="MOLYBDENUM TRANSPORT SYSTEM PERMEASE PROTEIN MODB"/>
    <property type="match status" value="1"/>
</dbReference>
<dbReference type="Pfam" id="PF00528">
    <property type="entry name" value="BPD_transp_1"/>
    <property type="match status" value="1"/>
</dbReference>
<feature type="transmembrane region" description="Helical" evidence="7">
    <location>
        <begin position="535"/>
        <end position="561"/>
    </location>
</feature>
<dbReference type="Proteomes" id="UP001385499">
    <property type="component" value="Unassembled WGS sequence"/>
</dbReference>
<feature type="transmembrane region" description="Helical" evidence="7">
    <location>
        <begin position="299"/>
        <end position="322"/>
    </location>
</feature>
<accession>A0ABU8TPZ9</accession>
<feature type="transmembrane region" description="Helical" evidence="7">
    <location>
        <begin position="206"/>
        <end position="226"/>
    </location>
</feature>
<evidence type="ECO:0000313" key="10">
    <source>
        <dbReference type="Proteomes" id="UP001385499"/>
    </source>
</evidence>
<keyword evidence="3" id="KW-1003">Cell membrane</keyword>
<feature type="transmembrane region" description="Helical" evidence="7">
    <location>
        <begin position="431"/>
        <end position="452"/>
    </location>
</feature>
<comment type="subcellular location">
    <subcellularLocation>
        <location evidence="1 7">Cell membrane</location>
        <topology evidence="1 7">Multi-pass membrane protein</topology>
    </subcellularLocation>
</comment>
<comment type="similarity">
    <text evidence="7">Belongs to the binding-protein-dependent transport system permease family.</text>
</comment>
<keyword evidence="10" id="KW-1185">Reference proteome</keyword>
<comment type="caution">
    <text evidence="9">The sequence shown here is derived from an EMBL/GenBank/DDBJ whole genome shotgun (WGS) entry which is preliminary data.</text>
</comment>
<keyword evidence="2 7" id="KW-0813">Transport</keyword>
<keyword evidence="5 7" id="KW-1133">Transmembrane helix</keyword>
<evidence type="ECO:0000256" key="1">
    <source>
        <dbReference type="ARBA" id="ARBA00004651"/>
    </source>
</evidence>
<feature type="transmembrane region" description="Helical" evidence="7">
    <location>
        <begin position="105"/>
        <end position="125"/>
    </location>
</feature>
<feature type="domain" description="ABC transmembrane type-1" evidence="8">
    <location>
        <begin position="354"/>
        <end position="556"/>
    </location>
</feature>
<dbReference type="InterPro" id="IPR035906">
    <property type="entry name" value="MetI-like_sf"/>
</dbReference>
<dbReference type="RefSeq" id="WP_340276649.1">
    <property type="nucleotide sequence ID" value="NZ_JBAKIA010000016.1"/>
</dbReference>
<evidence type="ECO:0000313" key="9">
    <source>
        <dbReference type="EMBL" id="MEJ8476234.1"/>
    </source>
</evidence>
<keyword evidence="6 7" id="KW-0472">Membrane</keyword>
<evidence type="ECO:0000259" key="8">
    <source>
        <dbReference type="PROSITE" id="PS50928"/>
    </source>
</evidence>
<name>A0ABU8TPZ9_9HYPH</name>
<proteinExistence type="inferred from homology"/>
<sequence length="571" mass="61376">MPRLPGVLIVILLGAPIVFGLAGTLLPALGYLPALGGHDFSLKPFQDLFSVPGLAHSIALSFGTGLTATALSLSITVLFTACWLGTRTLQLIRNLLSPLLAVPHAAAAFGLAFLIAPSGFLVRLLSPWATGFDRPPDILILNDPLGLAMIAGLVMKEVPFLFLMTLAVLPQTDSLRKMKVASSLGYGRTAGFLKACQPDLYKRIRLPVLAVLAYSTSVVDMAQILGPTTPAPLAPRILEWMGDPDPAFRLQASAGALLQLIVSAFAVVLWLGLERLTAFVGRTINRNGVRHRRDMPIRISMLVSMGFLVGTMIAGILLLPLWSVSRSWWFPNSLPSTVTFQLWRDIDQTAGAPLLTTLSIGLAVTITAGLLVIAYLESLERSPRGTRKNKSSATGSSSSFIDVLIFLPLLLPQVSFLFGLQVLFVRLDLDGTLFAVCLTHLMFVLPYIYLSLKGPWRELDTRYAKLASSLGACKNKIFLKVRLPLLLHSLLVALAVGFAASVAQYLPTLMVGAGRIVTITTESLALASGGNRSLIALYGTLQLILPLLGFALASVIPALLYRNRAAMRGHS</sequence>
<dbReference type="PANTHER" id="PTHR30183:SF6">
    <property type="entry name" value="INNER MEMBRANE ABC TRANSPORTER PERMEASE PROTEIN YNJC"/>
    <property type="match status" value="1"/>
</dbReference>
<evidence type="ECO:0000256" key="7">
    <source>
        <dbReference type="RuleBase" id="RU363032"/>
    </source>
</evidence>
<reference evidence="9 10" key="1">
    <citation type="submission" date="2024-02" db="EMBL/GenBank/DDBJ databases">
        <title>Roseibium algae sp. nov., isolated from marine alga (Grateloupia sp.), showing potential in myo-inositol conversion.</title>
        <authorList>
            <person name="Wang Y."/>
        </authorList>
    </citation>
    <scope>NUCLEOTIDE SEQUENCE [LARGE SCALE GENOMIC DNA]</scope>
    <source>
        <strain evidence="9 10">H3510</strain>
    </source>
</reference>
<feature type="transmembrane region" description="Helical" evidence="7">
    <location>
        <begin position="145"/>
        <end position="169"/>
    </location>
</feature>
<evidence type="ECO:0000256" key="4">
    <source>
        <dbReference type="ARBA" id="ARBA00022692"/>
    </source>
</evidence>
<feature type="transmembrane region" description="Helical" evidence="7">
    <location>
        <begin position="485"/>
        <end position="506"/>
    </location>
</feature>
<gene>
    <name evidence="9" type="ORF">V6575_19250</name>
</gene>
<dbReference type="SUPFAM" id="SSF161098">
    <property type="entry name" value="MetI-like"/>
    <property type="match status" value="2"/>
</dbReference>
<feature type="transmembrane region" description="Helical" evidence="7">
    <location>
        <begin position="54"/>
        <end position="84"/>
    </location>
</feature>
<dbReference type="PROSITE" id="PS50928">
    <property type="entry name" value="ABC_TM1"/>
    <property type="match status" value="2"/>
</dbReference>
<evidence type="ECO:0000256" key="3">
    <source>
        <dbReference type="ARBA" id="ARBA00022475"/>
    </source>
</evidence>
<dbReference type="Gene3D" id="1.10.3720.10">
    <property type="entry name" value="MetI-like"/>
    <property type="match status" value="2"/>
</dbReference>
<feature type="domain" description="ABC transmembrane type-1" evidence="8">
    <location>
        <begin position="54"/>
        <end position="269"/>
    </location>
</feature>
<dbReference type="EMBL" id="JBAKIA010000016">
    <property type="protein sequence ID" value="MEJ8476234.1"/>
    <property type="molecule type" value="Genomic_DNA"/>
</dbReference>